<evidence type="ECO:0000256" key="4">
    <source>
        <dbReference type="ARBA" id="ARBA00023136"/>
    </source>
</evidence>
<dbReference type="InterPro" id="IPR020846">
    <property type="entry name" value="MFS_dom"/>
</dbReference>
<sequence length="430" mass="46722">MSHEISLSRRLVIIFSIVFAGEIIFSLPFHVARFFRPTLLDVFSLTNTQLGDIFGLYGIMAMLAYFPGGAIADRFSGRRLMSFSLLTTALGGIYFVQIPSPTGLALLFAYWGVTTILLFWASMIKVTRQWGGKATQGKAFGILDGGRGLVAAGVASIAVLMITMAFPTSSVVMNINEQTSAIKTVISFYSLLTVLAAVLIWFTIPKVKTENLAINTNSITAHKQRNAIAGIIEVLKQPKVWLQAFIVLAAYCAYKSLDYFGLYATTVLGINELDSARMVSNASYLRPIAAITAGIIADKLRVGRVISWFFVLLSVSYLLFSLLLPNTASSNLIIEANFLLTFLLVFAIRGIYFALLEETKLSGQLTGTAVGIISVVGFTPDIFFAPIAGRIIDSAPGIDGFNQLFMLLFGISASGFTAAYLLAKRVKEQV</sequence>
<reference evidence="8" key="1">
    <citation type="submission" date="2023-09" db="EMBL/GenBank/DDBJ databases">
        <authorList>
            <person name="Li S."/>
            <person name="Li X."/>
            <person name="Zhang C."/>
            <person name="Zhao Z."/>
        </authorList>
    </citation>
    <scope>NUCLEOTIDE SEQUENCE [LARGE SCALE GENOMIC DNA]</scope>
    <source>
        <strain evidence="8">SQ149</strain>
    </source>
</reference>
<dbReference type="InterPro" id="IPR011701">
    <property type="entry name" value="MFS"/>
</dbReference>
<keyword evidence="2 5" id="KW-0812">Transmembrane</keyword>
<name>A0ABY9TPZ2_9GAMM</name>
<feature type="transmembrane region" description="Helical" evidence="5">
    <location>
        <begin position="186"/>
        <end position="204"/>
    </location>
</feature>
<feature type="transmembrane region" description="Helical" evidence="5">
    <location>
        <begin position="305"/>
        <end position="324"/>
    </location>
</feature>
<proteinExistence type="predicted"/>
<evidence type="ECO:0000256" key="2">
    <source>
        <dbReference type="ARBA" id="ARBA00022692"/>
    </source>
</evidence>
<evidence type="ECO:0000313" key="7">
    <source>
        <dbReference type="EMBL" id="WNC70800.1"/>
    </source>
</evidence>
<evidence type="ECO:0000313" key="8">
    <source>
        <dbReference type="Proteomes" id="UP001258994"/>
    </source>
</evidence>
<feature type="transmembrane region" description="Helical" evidence="5">
    <location>
        <begin position="50"/>
        <end position="68"/>
    </location>
</feature>
<organism evidence="7 8">
    <name type="scientific">Thalassotalea psychrophila</name>
    <dbReference type="NCBI Taxonomy" id="3065647"/>
    <lineage>
        <taxon>Bacteria</taxon>
        <taxon>Pseudomonadati</taxon>
        <taxon>Pseudomonadota</taxon>
        <taxon>Gammaproteobacteria</taxon>
        <taxon>Alteromonadales</taxon>
        <taxon>Colwelliaceae</taxon>
        <taxon>Thalassotalea</taxon>
    </lineage>
</organism>
<dbReference type="PANTHER" id="PTHR43826">
    <property type="entry name" value="GLUCOSE-6-PHOSPHATE EXCHANGER SLC37A4"/>
    <property type="match status" value="1"/>
</dbReference>
<keyword evidence="4 5" id="KW-0472">Membrane</keyword>
<dbReference type="InterPro" id="IPR036259">
    <property type="entry name" value="MFS_trans_sf"/>
</dbReference>
<feature type="transmembrane region" description="Helical" evidence="5">
    <location>
        <begin position="336"/>
        <end position="356"/>
    </location>
</feature>
<keyword evidence="8" id="KW-1185">Reference proteome</keyword>
<feature type="transmembrane region" description="Helical" evidence="5">
    <location>
        <begin position="368"/>
        <end position="392"/>
    </location>
</feature>
<dbReference type="RefSeq" id="WP_348389937.1">
    <property type="nucleotide sequence ID" value="NZ_CP134145.1"/>
</dbReference>
<feature type="transmembrane region" description="Helical" evidence="5">
    <location>
        <begin position="145"/>
        <end position="166"/>
    </location>
</feature>
<feature type="transmembrane region" description="Helical" evidence="5">
    <location>
        <begin position="12"/>
        <end position="30"/>
    </location>
</feature>
<feature type="transmembrane region" description="Helical" evidence="5">
    <location>
        <begin position="80"/>
        <end position="98"/>
    </location>
</feature>
<dbReference type="Pfam" id="PF07690">
    <property type="entry name" value="MFS_1"/>
    <property type="match status" value="1"/>
</dbReference>
<dbReference type="EMBL" id="CP134145">
    <property type="protein sequence ID" value="WNC70800.1"/>
    <property type="molecule type" value="Genomic_DNA"/>
</dbReference>
<feature type="domain" description="Major facilitator superfamily (MFS) profile" evidence="6">
    <location>
        <begin position="14"/>
        <end position="427"/>
    </location>
</feature>
<dbReference type="Gene3D" id="1.20.1250.20">
    <property type="entry name" value="MFS general substrate transporter like domains"/>
    <property type="match status" value="2"/>
</dbReference>
<dbReference type="CDD" id="cd06174">
    <property type="entry name" value="MFS"/>
    <property type="match status" value="1"/>
</dbReference>
<gene>
    <name evidence="7" type="ORF">RGQ13_11725</name>
</gene>
<protein>
    <submittedName>
        <fullName evidence="7">MFS transporter</fullName>
    </submittedName>
</protein>
<keyword evidence="3 5" id="KW-1133">Transmembrane helix</keyword>
<feature type="transmembrane region" description="Helical" evidence="5">
    <location>
        <begin position="104"/>
        <end position="124"/>
    </location>
</feature>
<feature type="transmembrane region" description="Helical" evidence="5">
    <location>
        <begin position="404"/>
        <end position="423"/>
    </location>
</feature>
<dbReference type="PROSITE" id="PS50850">
    <property type="entry name" value="MFS"/>
    <property type="match status" value="1"/>
</dbReference>
<evidence type="ECO:0000256" key="1">
    <source>
        <dbReference type="ARBA" id="ARBA00004127"/>
    </source>
</evidence>
<evidence type="ECO:0000256" key="3">
    <source>
        <dbReference type="ARBA" id="ARBA00022989"/>
    </source>
</evidence>
<dbReference type="PANTHER" id="PTHR43826:SF3">
    <property type="entry name" value="GLUCOSE-6-PHOSPHATE EXCHANGER SLC37A4"/>
    <property type="match status" value="1"/>
</dbReference>
<comment type="subcellular location">
    <subcellularLocation>
        <location evidence="1">Endomembrane system</location>
        <topology evidence="1">Multi-pass membrane protein</topology>
    </subcellularLocation>
</comment>
<evidence type="ECO:0000256" key="5">
    <source>
        <dbReference type="SAM" id="Phobius"/>
    </source>
</evidence>
<dbReference type="InterPro" id="IPR051337">
    <property type="entry name" value="OPA_Antiporter"/>
</dbReference>
<accession>A0ABY9TPZ2</accession>
<dbReference type="Proteomes" id="UP001258994">
    <property type="component" value="Chromosome"/>
</dbReference>
<dbReference type="SUPFAM" id="SSF103473">
    <property type="entry name" value="MFS general substrate transporter"/>
    <property type="match status" value="1"/>
</dbReference>
<evidence type="ECO:0000259" key="6">
    <source>
        <dbReference type="PROSITE" id="PS50850"/>
    </source>
</evidence>